<reference evidence="5" key="1">
    <citation type="journal article" date="2011" name="Genome Biol.">
        <title>Comparative genomics of the social amoebae Dictyostelium discoideum and Dictyostelium purpureum.</title>
        <authorList>
            <consortium name="US DOE Joint Genome Institute (JGI-PGF)"/>
            <person name="Sucgang R."/>
            <person name="Kuo A."/>
            <person name="Tian X."/>
            <person name="Salerno W."/>
            <person name="Parikh A."/>
            <person name="Feasley C.L."/>
            <person name="Dalin E."/>
            <person name="Tu H."/>
            <person name="Huang E."/>
            <person name="Barry K."/>
            <person name="Lindquist E."/>
            <person name="Shapiro H."/>
            <person name="Bruce D."/>
            <person name="Schmutz J."/>
            <person name="Salamov A."/>
            <person name="Fey P."/>
            <person name="Gaudet P."/>
            <person name="Anjard C."/>
            <person name="Babu M.M."/>
            <person name="Basu S."/>
            <person name="Bushmanova Y."/>
            <person name="van der Wel H."/>
            <person name="Katoh-Kurasawa M."/>
            <person name="Dinh C."/>
            <person name="Coutinho P.M."/>
            <person name="Saito T."/>
            <person name="Elias M."/>
            <person name="Schaap P."/>
            <person name="Kay R.R."/>
            <person name="Henrissat B."/>
            <person name="Eichinger L."/>
            <person name="Rivero F."/>
            <person name="Putnam N.H."/>
            <person name="West C.M."/>
            <person name="Loomis W.F."/>
            <person name="Chisholm R.L."/>
            <person name="Shaulsky G."/>
            <person name="Strassmann J.E."/>
            <person name="Queller D.C."/>
            <person name="Kuspa A."/>
            <person name="Grigoriev I.V."/>
        </authorList>
    </citation>
    <scope>NUCLEOTIDE SEQUENCE [LARGE SCALE GENOMIC DNA]</scope>
    <source>
        <strain evidence="5">QSDP1</strain>
    </source>
</reference>
<organism evidence="4 5">
    <name type="scientific">Dictyostelium purpureum</name>
    <name type="common">Slime mold</name>
    <dbReference type="NCBI Taxonomy" id="5786"/>
    <lineage>
        <taxon>Eukaryota</taxon>
        <taxon>Amoebozoa</taxon>
        <taxon>Evosea</taxon>
        <taxon>Eumycetozoa</taxon>
        <taxon>Dictyostelia</taxon>
        <taxon>Dictyosteliales</taxon>
        <taxon>Dictyosteliaceae</taxon>
        <taxon>Dictyostelium</taxon>
    </lineage>
</organism>
<dbReference type="KEGG" id="dpp:DICPUDRAFT_83503"/>
<keyword evidence="5" id="KW-1185">Reference proteome</keyword>
<dbReference type="eggNOG" id="KOG1202">
    <property type="taxonomic scope" value="Eukaryota"/>
</dbReference>
<name>F0ZZQ3_DICPU</name>
<sequence length="145" mass="16909">MANKLELIPIIEYSNDQFKDALEYINQRQHIGKIVVNHDIDMLSRVFSEQKQSDAIIMKNSYDISRLDIGKNILVTGQTGIILEIMKWLVKYSNIQIDNIIILSKSPLKWELELLMNTTKHQKDNTINFHFIQADIEDSNKVHNL</sequence>
<dbReference type="GO" id="GO:0016740">
    <property type="term" value="F:transferase activity"/>
    <property type="evidence" value="ECO:0007669"/>
    <property type="project" value="UniProtKB-KW"/>
</dbReference>
<keyword evidence="1" id="KW-0596">Phosphopantetheine</keyword>
<evidence type="ECO:0000313" key="5">
    <source>
        <dbReference type="Proteomes" id="UP000001064"/>
    </source>
</evidence>
<evidence type="ECO:0008006" key="6">
    <source>
        <dbReference type="Google" id="ProtNLM"/>
    </source>
</evidence>
<dbReference type="GeneID" id="10509081"/>
<evidence type="ECO:0000256" key="2">
    <source>
        <dbReference type="ARBA" id="ARBA00022553"/>
    </source>
</evidence>
<dbReference type="OrthoDB" id="329835at2759"/>
<keyword evidence="3" id="KW-0808">Transferase</keyword>
<dbReference type="RefSeq" id="XP_003292896.1">
    <property type="nucleotide sequence ID" value="XM_003292848.1"/>
</dbReference>
<dbReference type="Proteomes" id="UP000001064">
    <property type="component" value="Unassembled WGS sequence"/>
</dbReference>
<keyword evidence="2" id="KW-0597">Phosphoprotein</keyword>
<dbReference type="PANTHER" id="PTHR45681:SF5">
    <property type="entry name" value="POLYKETIDE SYNTHASE 27-RELATED"/>
    <property type="match status" value="1"/>
</dbReference>
<dbReference type="VEuPathDB" id="AmoebaDB:DICPUDRAFT_83503"/>
<dbReference type="AlphaFoldDB" id="F0ZZQ3"/>
<dbReference type="InterPro" id="IPR050444">
    <property type="entry name" value="Polyketide_Synthase"/>
</dbReference>
<evidence type="ECO:0000313" key="4">
    <source>
        <dbReference type="EMBL" id="EGC30574.1"/>
    </source>
</evidence>
<accession>F0ZZQ3</accession>
<dbReference type="Gene3D" id="3.90.180.10">
    <property type="entry name" value="Medium-chain alcohol dehydrogenases, catalytic domain"/>
    <property type="match status" value="1"/>
</dbReference>
<dbReference type="Gene3D" id="3.40.50.720">
    <property type="entry name" value="NAD(P)-binding Rossmann-like Domain"/>
    <property type="match status" value="1"/>
</dbReference>
<dbReference type="PANTHER" id="PTHR45681">
    <property type="entry name" value="POLYKETIDE SYNTHASE 44-RELATED"/>
    <property type="match status" value="1"/>
</dbReference>
<gene>
    <name evidence="4" type="ORF">DICPUDRAFT_83503</name>
</gene>
<proteinExistence type="predicted"/>
<protein>
    <recommendedName>
        <fullName evidence="6">Ketoreductase (KR) domain-containing protein</fullName>
    </recommendedName>
</protein>
<dbReference type="STRING" id="5786.F0ZZQ3"/>
<dbReference type="InParanoid" id="F0ZZQ3"/>
<evidence type="ECO:0000256" key="3">
    <source>
        <dbReference type="ARBA" id="ARBA00022679"/>
    </source>
</evidence>
<evidence type="ECO:0000256" key="1">
    <source>
        <dbReference type="ARBA" id="ARBA00022450"/>
    </source>
</evidence>
<dbReference type="EMBL" id="GL871318">
    <property type="protein sequence ID" value="EGC30574.1"/>
    <property type="molecule type" value="Genomic_DNA"/>
</dbReference>